<protein>
    <submittedName>
        <fullName evidence="9">Peptide/nickel transport system permease protein</fullName>
    </submittedName>
</protein>
<dbReference type="EMBL" id="OCNJ01000007">
    <property type="protein sequence ID" value="SOD98285.1"/>
    <property type="molecule type" value="Genomic_DNA"/>
</dbReference>
<evidence type="ECO:0000256" key="6">
    <source>
        <dbReference type="ARBA" id="ARBA00023136"/>
    </source>
</evidence>
<dbReference type="SUPFAM" id="SSF161098">
    <property type="entry name" value="MetI-like"/>
    <property type="match status" value="1"/>
</dbReference>
<dbReference type="GO" id="GO:0005886">
    <property type="term" value="C:plasma membrane"/>
    <property type="evidence" value="ECO:0007669"/>
    <property type="project" value="UniProtKB-SubCell"/>
</dbReference>
<sequence length="305" mass="33100">MAAFVTKRLALALLVAIFVSSISFSLMFLTGDPAIAIAGEGATEADIEVIRRTFGFDRSFAVQYWDWISGAASGDFGQSFYFNQPVVELLAERMPVTATLAVFSIGFALLLALPLGILAAVKRNSLADRLSLALATVGQATPSFWLALMLIVLFAVNLRWLPVSGADTLAHFILPSIVLGYYASPSMMRLTRGGMIEALRSDYIRTARAKGMLPRTIILKHALRNAVLPVVSVAAVEFGFILGGSVVVESVFSLRGIGYLAWESIGRNDFPTIQAIILVYAMIYVCLTFLADVLNAWIDPRIRVA</sequence>
<dbReference type="Proteomes" id="UP000219621">
    <property type="component" value="Unassembled WGS sequence"/>
</dbReference>
<keyword evidence="3" id="KW-1003">Cell membrane</keyword>
<dbReference type="InterPro" id="IPR035906">
    <property type="entry name" value="MetI-like_sf"/>
</dbReference>
<feature type="transmembrane region" description="Helical" evidence="7">
    <location>
        <begin position="226"/>
        <end position="252"/>
    </location>
</feature>
<keyword evidence="6 7" id="KW-0472">Membrane</keyword>
<comment type="similarity">
    <text evidence="7">Belongs to the binding-protein-dependent transport system permease family.</text>
</comment>
<keyword evidence="4 7" id="KW-0812">Transmembrane</keyword>
<dbReference type="PANTHER" id="PTHR43163:SF6">
    <property type="entry name" value="DIPEPTIDE TRANSPORT SYSTEM PERMEASE PROTEIN DPPB-RELATED"/>
    <property type="match status" value="1"/>
</dbReference>
<feature type="transmembrane region" description="Helical" evidence="7">
    <location>
        <begin position="168"/>
        <end position="184"/>
    </location>
</feature>
<evidence type="ECO:0000256" key="4">
    <source>
        <dbReference type="ARBA" id="ARBA00022692"/>
    </source>
</evidence>
<evidence type="ECO:0000256" key="1">
    <source>
        <dbReference type="ARBA" id="ARBA00004651"/>
    </source>
</evidence>
<evidence type="ECO:0000256" key="2">
    <source>
        <dbReference type="ARBA" id="ARBA00022448"/>
    </source>
</evidence>
<gene>
    <name evidence="9" type="ORF">SAMN05421508_107285</name>
</gene>
<evidence type="ECO:0000313" key="10">
    <source>
        <dbReference type="Proteomes" id="UP000219621"/>
    </source>
</evidence>
<dbReference type="Gene3D" id="1.10.3720.10">
    <property type="entry name" value="MetI-like"/>
    <property type="match status" value="1"/>
</dbReference>
<evidence type="ECO:0000256" key="7">
    <source>
        <dbReference type="RuleBase" id="RU363032"/>
    </source>
</evidence>
<comment type="subcellular location">
    <subcellularLocation>
        <location evidence="1 7">Cell membrane</location>
        <topology evidence="1 7">Multi-pass membrane protein</topology>
    </subcellularLocation>
</comment>
<name>A0A286GRT8_9PROT</name>
<dbReference type="InterPro" id="IPR000515">
    <property type="entry name" value="MetI-like"/>
</dbReference>
<keyword evidence="5 7" id="KW-1133">Transmembrane helix</keyword>
<dbReference type="AlphaFoldDB" id="A0A286GRT8"/>
<accession>A0A286GRT8</accession>
<evidence type="ECO:0000313" key="9">
    <source>
        <dbReference type="EMBL" id="SOD98285.1"/>
    </source>
</evidence>
<feature type="transmembrane region" description="Helical" evidence="7">
    <location>
        <begin position="272"/>
        <end position="298"/>
    </location>
</feature>
<dbReference type="Pfam" id="PF00528">
    <property type="entry name" value="BPD_transp_1"/>
    <property type="match status" value="1"/>
</dbReference>
<feature type="domain" description="ABC transmembrane type-1" evidence="8">
    <location>
        <begin position="94"/>
        <end position="291"/>
    </location>
</feature>
<dbReference type="PANTHER" id="PTHR43163">
    <property type="entry name" value="DIPEPTIDE TRANSPORT SYSTEM PERMEASE PROTEIN DPPB-RELATED"/>
    <property type="match status" value="1"/>
</dbReference>
<reference evidence="9 10" key="1">
    <citation type="submission" date="2017-09" db="EMBL/GenBank/DDBJ databases">
        <authorList>
            <person name="Ehlers B."/>
            <person name="Leendertz F.H."/>
        </authorList>
    </citation>
    <scope>NUCLEOTIDE SEQUENCE [LARGE SCALE GENOMIC DNA]</scope>
    <source>
        <strain evidence="9 10">USBA 140</strain>
    </source>
</reference>
<keyword evidence="10" id="KW-1185">Reference proteome</keyword>
<organism evidence="9 10">
    <name type="scientific">Caenispirillum bisanense</name>
    <dbReference type="NCBI Taxonomy" id="414052"/>
    <lineage>
        <taxon>Bacteria</taxon>
        <taxon>Pseudomonadati</taxon>
        <taxon>Pseudomonadota</taxon>
        <taxon>Alphaproteobacteria</taxon>
        <taxon>Rhodospirillales</taxon>
        <taxon>Novispirillaceae</taxon>
        <taxon>Caenispirillum</taxon>
    </lineage>
</organism>
<evidence type="ECO:0000256" key="3">
    <source>
        <dbReference type="ARBA" id="ARBA00022475"/>
    </source>
</evidence>
<dbReference type="GO" id="GO:0055085">
    <property type="term" value="P:transmembrane transport"/>
    <property type="evidence" value="ECO:0007669"/>
    <property type="project" value="InterPro"/>
</dbReference>
<dbReference type="CDD" id="cd06261">
    <property type="entry name" value="TM_PBP2"/>
    <property type="match status" value="1"/>
</dbReference>
<dbReference type="Pfam" id="PF19300">
    <property type="entry name" value="BPD_transp_1_N"/>
    <property type="match status" value="1"/>
</dbReference>
<proteinExistence type="inferred from homology"/>
<dbReference type="PROSITE" id="PS50928">
    <property type="entry name" value="ABC_TM1"/>
    <property type="match status" value="1"/>
</dbReference>
<feature type="transmembrane region" description="Helical" evidence="7">
    <location>
        <begin position="132"/>
        <end position="156"/>
    </location>
</feature>
<evidence type="ECO:0000259" key="8">
    <source>
        <dbReference type="PROSITE" id="PS50928"/>
    </source>
</evidence>
<dbReference type="InterPro" id="IPR045621">
    <property type="entry name" value="BPD_transp_1_N"/>
</dbReference>
<keyword evidence="2 7" id="KW-0813">Transport</keyword>
<feature type="transmembrane region" description="Helical" evidence="7">
    <location>
        <begin position="98"/>
        <end position="120"/>
    </location>
</feature>
<evidence type="ECO:0000256" key="5">
    <source>
        <dbReference type="ARBA" id="ARBA00022989"/>
    </source>
</evidence>
<dbReference type="RefSeq" id="WP_176525229.1">
    <property type="nucleotide sequence ID" value="NZ_OCNJ01000007.1"/>
</dbReference>